<dbReference type="eggNOG" id="KOG0207">
    <property type="taxonomic scope" value="Eukaryota"/>
</dbReference>
<evidence type="ECO:0000256" key="1">
    <source>
        <dbReference type="ARBA" id="ARBA00004127"/>
    </source>
</evidence>
<keyword evidence="6 17" id="KW-0479">Metal-binding</keyword>
<dbReference type="SFLD" id="SFLDG00002">
    <property type="entry name" value="C1.7:_P-type_atpase_like"/>
    <property type="match status" value="1"/>
</dbReference>
<dbReference type="CDD" id="cd00371">
    <property type="entry name" value="HMA"/>
    <property type="match status" value="3"/>
</dbReference>
<evidence type="ECO:0000256" key="17">
    <source>
        <dbReference type="RuleBase" id="RU362081"/>
    </source>
</evidence>
<gene>
    <name evidence="19" type="ORF">H310_00785</name>
</gene>
<dbReference type="NCBIfam" id="TIGR01511">
    <property type="entry name" value="ATPase-IB1_Cu"/>
    <property type="match status" value="1"/>
</dbReference>
<dbReference type="Gene3D" id="3.40.50.1000">
    <property type="entry name" value="HAD superfamily/HAD-like"/>
    <property type="match status" value="1"/>
</dbReference>
<dbReference type="NCBIfam" id="TIGR01494">
    <property type="entry name" value="ATPase_P-type"/>
    <property type="match status" value="2"/>
</dbReference>
<dbReference type="GO" id="GO:0016020">
    <property type="term" value="C:membrane"/>
    <property type="evidence" value="ECO:0007669"/>
    <property type="project" value="UniProtKB-SubCell"/>
</dbReference>
<evidence type="ECO:0000313" key="19">
    <source>
        <dbReference type="EMBL" id="ETW10493.1"/>
    </source>
</evidence>
<dbReference type="PROSITE" id="PS50846">
    <property type="entry name" value="HMA_2"/>
    <property type="match status" value="3"/>
</dbReference>
<dbReference type="GO" id="GO:0005507">
    <property type="term" value="F:copper ion binding"/>
    <property type="evidence" value="ECO:0007669"/>
    <property type="project" value="InterPro"/>
</dbReference>
<dbReference type="GO" id="GO:0140581">
    <property type="term" value="F:P-type monovalent copper transporter activity"/>
    <property type="evidence" value="ECO:0007669"/>
    <property type="project" value="UniProtKB-EC"/>
</dbReference>
<keyword evidence="5 17" id="KW-0812">Transmembrane</keyword>
<sequence>MATPLKLVVEGMRCQSKCARRIREALEGVPGVASADVRFQDKSAIVTFADGHAPVSVVDLIQTVRGLDAGLNKHYDAYLPDDDRRARTVVLHIEGMSCMQNCARKVEGALANAAGVKSAKVNFEQKQATVVIEPGSRITEDDLISTVQGAGKKFIASVYVSSPRLEASEQQHNASRDRLPSVVPAAIAPSKAPAAKPSGTASSRVTLAVSGMTCNSCANSVESALRATAGVESCVVNFATESANVKFVPATIGIRSLIEVIEGIGYKASVVTGSAVVQSDDNRQADIAKWRSNFFVALVFTFPIMIVMTLLDNIAPIASGLHTPVFDVKGSTWNNLILFLLATPVQFYCARRFHADAWNGVKHRSLGMSFLVSMGTNAAYFFAVFSDLRCLYLHDPSFGVPDMYMTSSMLVTFIALGKTLEAIAKGRTNEALRKLFDLQAKVATLVVTTDGHPSIENVVPIELVQRGDILKVVRGTSVPADGVITQGEGRLDESMLTGESRLIKKSADDTVLGATINVDGLFYMRVTGVGRDTALSQIVRLVEDAQTSKAPIQAYADQVAAVFVPVVVVLSTVTLLVWYALGTFGMVDLPQHTSAFLFAFNFAISTLVVACPCALGLATPTAVMVGTGVGASLGILIKGGEPLEAANHVDTVLFDKTGTLTNGTPSVTDVIVLSSADDDDDGTMLTPDDLVFLAASAELGSEHPLGRAIVNHAKLLAKPLEAPVTFRAVSGKGISVELQNDTVHLGNLDYMNECGLQWGKSRMGRQGSMDERAKLEAAGKTVIYMGLCDRVVALFGISDAARADARSTVAQLHARGMAVYMVTGDNRRTAHWIAEQVGIPVHHVMAEVLPSNKVAKVQELQASGRVVAMVGDGINDAPALAQANLGIAIGAGTDIAMETAQMVLMKSSLKDVVVAFDLSQTIYRRIQLNFVWAMGYNIVLLPLAAGVLYGFHIEIPPMFAGAAMAFSSVSVLASSLALKWYQPPTEFTIPHIRPRVDKTDERTPLLQRCMTTTACMAA</sequence>
<dbReference type="PRINTS" id="PR00942">
    <property type="entry name" value="CUATPASEI"/>
</dbReference>
<dbReference type="Pfam" id="PF00403">
    <property type="entry name" value="HMA"/>
    <property type="match status" value="3"/>
</dbReference>
<dbReference type="Pfam" id="PF00122">
    <property type="entry name" value="E1-E2_ATPase"/>
    <property type="match status" value="1"/>
</dbReference>
<evidence type="ECO:0000256" key="10">
    <source>
        <dbReference type="ARBA" id="ARBA00022840"/>
    </source>
</evidence>
<evidence type="ECO:0000256" key="2">
    <source>
        <dbReference type="ARBA" id="ARBA00006024"/>
    </source>
</evidence>
<dbReference type="InterPro" id="IPR036163">
    <property type="entry name" value="HMA_dom_sf"/>
</dbReference>
<feature type="domain" description="HMA" evidence="18">
    <location>
        <begin position="87"/>
        <end position="155"/>
    </location>
</feature>
<dbReference type="PANTHER" id="PTHR43520">
    <property type="entry name" value="ATP7, ISOFORM B"/>
    <property type="match status" value="1"/>
</dbReference>
<dbReference type="InterPro" id="IPR059000">
    <property type="entry name" value="ATPase_P-type_domA"/>
</dbReference>
<dbReference type="FunFam" id="3.30.70.100:FF:000001">
    <property type="entry name" value="ATPase copper transporting beta"/>
    <property type="match status" value="1"/>
</dbReference>
<keyword evidence="13 17" id="KW-1133">Transmembrane helix</keyword>
<feature type="transmembrane region" description="Helical" evidence="17">
    <location>
        <begin position="593"/>
        <end position="618"/>
    </location>
</feature>
<feature type="transmembrane region" description="Helical" evidence="17">
    <location>
        <begin position="365"/>
        <end position="383"/>
    </location>
</feature>
<keyword evidence="7" id="KW-0677">Repeat</keyword>
<dbReference type="PROSITE" id="PS01047">
    <property type="entry name" value="HMA_1"/>
    <property type="match status" value="1"/>
</dbReference>
<keyword evidence="12" id="KW-1278">Translocase</keyword>
<dbReference type="EC" id="7.2.2.8" evidence="3"/>
<dbReference type="InterPro" id="IPR018303">
    <property type="entry name" value="ATPase_P-typ_P_site"/>
</dbReference>
<dbReference type="InterPro" id="IPR008250">
    <property type="entry name" value="ATPase_P-typ_transduc_dom_A_sf"/>
</dbReference>
<dbReference type="STRING" id="157072.A0A024UXT0"/>
<dbReference type="GeneID" id="20077835"/>
<evidence type="ECO:0000256" key="9">
    <source>
        <dbReference type="ARBA" id="ARBA00022796"/>
    </source>
</evidence>
<proteinExistence type="inferred from homology"/>
<comment type="similarity">
    <text evidence="2 17">Belongs to the cation transport ATPase (P-type) (TC 3.A.3) family. Type IB subfamily.</text>
</comment>
<evidence type="ECO:0000256" key="4">
    <source>
        <dbReference type="ARBA" id="ARBA00022448"/>
    </source>
</evidence>
<evidence type="ECO:0000256" key="8">
    <source>
        <dbReference type="ARBA" id="ARBA00022741"/>
    </source>
</evidence>
<dbReference type="SUPFAM" id="SSF81665">
    <property type="entry name" value="Calcium ATPase, transmembrane domain M"/>
    <property type="match status" value="1"/>
</dbReference>
<dbReference type="InterPro" id="IPR023214">
    <property type="entry name" value="HAD_sf"/>
</dbReference>
<keyword evidence="14" id="KW-0186">Copper</keyword>
<dbReference type="GO" id="GO:0005524">
    <property type="term" value="F:ATP binding"/>
    <property type="evidence" value="ECO:0007669"/>
    <property type="project" value="UniProtKB-UniRule"/>
</dbReference>
<dbReference type="FunFam" id="2.70.150.10:FF:000002">
    <property type="entry name" value="Copper-transporting ATPase 1, putative"/>
    <property type="match status" value="1"/>
</dbReference>
<dbReference type="InterPro" id="IPR023299">
    <property type="entry name" value="ATPase_P-typ_cyto_dom_N"/>
</dbReference>
<dbReference type="EMBL" id="KI913952">
    <property type="protein sequence ID" value="ETW10493.1"/>
    <property type="molecule type" value="Genomic_DNA"/>
</dbReference>
<keyword evidence="16 17" id="KW-0472">Membrane</keyword>
<evidence type="ECO:0000256" key="5">
    <source>
        <dbReference type="ARBA" id="ARBA00022692"/>
    </source>
</evidence>
<dbReference type="Gene3D" id="3.40.1110.10">
    <property type="entry name" value="Calcium-transporting ATPase, cytoplasmic domain N"/>
    <property type="match status" value="1"/>
</dbReference>
<keyword evidence="4" id="KW-0813">Transport</keyword>
<dbReference type="GO" id="GO:0012505">
    <property type="term" value="C:endomembrane system"/>
    <property type="evidence" value="ECO:0007669"/>
    <property type="project" value="UniProtKB-SubCell"/>
</dbReference>
<dbReference type="RefSeq" id="XP_008861904.1">
    <property type="nucleotide sequence ID" value="XM_008863682.1"/>
</dbReference>
<dbReference type="InterPro" id="IPR036412">
    <property type="entry name" value="HAD-like_sf"/>
</dbReference>
<feature type="transmembrane region" description="Helical" evidence="17">
    <location>
        <begin position="331"/>
        <end position="353"/>
    </location>
</feature>
<protein>
    <recommendedName>
        <fullName evidence="3">P-type Cu(+) transporter</fullName>
        <ecNumber evidence="3">7.2.2.8</ecNumber>
    </recommendedName>
</protein>
<evidence type="ECO:0000256" key="11">
    <source>
        <dbReference type="ARBA" id="ARBA00022842"/>
    </source>
</evidence>
<dbReference type="InterPro" id="IPR001757">
    <property type="entry name" value="P_typ_ATPase"/>
</dbReference>
<feature type="domain" description="HMA" evidence="18">
    <location>
        <begin position="203"/>
        <end position="269"/>
    </location>
</feature>
<reference evidence="19" key="1">
    <citation type="submission" date="2013-12" db="EMBL/GenBank/DDBJ databases">
        <title>The Genome Sequence of Aphanomyces invadans NJM9701.</title>
        <authorList>
            <consortium name="The Broad Institute Genomics Platform"/>
            <person name="Russ C."/>
            <person name="Tyler B."/>
            <person name="van West P."/>
            <person name="Dieguez-Uribeondo J."/>
            <person name="Young S.K."/>
            <person name="Zeng Q."/>
            <person name="Gargeya S."/>
            <person name="Fitzgerald M."/>
            <person name="Abouelleil A."/>
            <person name="Alvarado L."/>
            <person name="Chapman S.B."/>
            <person name="Gainer-Dewar J."/>
            <person name="Goldberg J."/>
            <person name="Griggs A."/>
            <person name="Gujja S."/>
            <person name="Hansen M."/>
            <person name="Howarth C."/>
            <person name="Imamovic A."/>
            <person name="Ireland A."/>
            <person name="Larimer J."/>
            <person name="McCowan C."/>
            <person name="Murphy C."/>
            <person name="Pearson M."/>
            <person name="Poon T.W."/>
            <person name="Priest M."/>
            <person name="Roberts A."/>
            <person name="Saif S."/>
            <person name="Shea T."/>
            <person name="Sykes S."/>
            <person name="Wortman J."/>
            <person name="Nusbaum C."/>
            <person name="Birren B."/>
        </authorList>
    </citation>
    <scope>NUCLEOTIDE SEQUENCE [LARGE SCALE GENOMIC DNA]</scope>
    <source>
        <strain evidence="19">NJM9701</strain>
    </source>
</reference>
<dbReference type="PRINTS" id="PR00119">
    <property type="entry name" value="CATATPASE"/>
</dbReference>
<dbReference type="Gene3D" id="3.30.70.100">
    <property type="match status" value="3"/>
</dbReference>
<dbReference type="GO" id="GO:0016887">
    <property type="term" value="F:ATP hydrolysis activity"/>
    <property type="evidence" value="ECO:0007669"/>
    <property type="project" value="InterPro"/>
</dbReference>
<dbReference type="InterPro" id="IPR044492">
    <property type="entry name" value="P_typ_ATPase_HD_dom"/>
</dbReference>
<dbReference type="SUPFAM" id="SSF55008">
    <property type="entry name" value="HMA, heavy metal-associated domain"/>
    <property type="match status" value="3"/>
</dbReference>
<evidence type="ECO:0000256" key="3">
    <source>
        <dbReference type="ARBA" id="ARBA00012517"/>
    </source>
</evidence>
<dbReference type="Gene3D" id="2.70.150.10">
    <property type="entry name" value="Calcium-transporting ATPase, cytoplasmic transduction domain A"/>
    <property type="match status" value="1"/>
</dbReference>
<dbReference type="NCBIfam" id="TIGR00003">
    <property type="entry name" value="copper ion binding protein"/>
    <property type="match status" value="1"/>
</dbReference>
<dbReference type="InterPro" id="IPR023298">
    <property type="entry name" value="ATPase_P-typ_TM_dom_sf"/>
</dbReference>
<evidence type="ECO:0000256" key="12">
    <source>
        <dbReference type="ARBA" id="ARBA00022967"/>
    </source>
</evidence>
<feature type="transmembrane region" description="Helical" evidence="17">
    <location>
        <begin position="559"/>
        <end position="581"/>
    </location>
</feature>
<dbReference type="PANTHER" id="PTHR43520:SF8">
    <property type="entry name" value="P-TYPE CU(+) TRANSPORTER"/>
    <property type="match status" value="1"/>
</dbReference>
<accession>A0A024UXT0</accession>
<dbReference type="AlphaFoldDB" id="A0A024UXT0"/>
<organism evidence="19">
    <name type="scientific">Aphanomyces invadans</name>
    <dbReference type="NCBI Taxonomy" id="157072"/>
    <lineage>
        <taxon>Eukaryota</taxon>
        <taxon>Sar</taxon>
        <taxon>Stramenopiles</taxon>
        <taxon>Oomycota</taxon>
        <taxon>Saprolegniomycetes</taxon>
        <taxon>Saprolegniales</taxon>
        <taxon>Verrucalvaceae</taxon>
        <taxon>Aphanomyces</taxon>
    </lineage>
</organism>
<feature type="transmembrane region" description="Helical" evidence="17">
    <location>
        <begin position="403"/>
        <end position="424"/>
    </location>
</feature>
<dbReference type="OrthoDB" id="432719at2759"/>
<dbReference type="SFLD" id="SFLDS00003">
    <property type="entry name" value="Haloacid_Dehalogenase"/>
    <property type="match status" value="1"/>
</dbReference>
<evidence type="ECO:0000256" key="7">
    <source>
        <dbReference type="ARBA" id="ARBA00022737"/>
    </source>
</evidence>
<evidence type="ECO:0000259" key="18">
    <source>
        <dbReference type="PROSITE" id="PS50846"/>
    </source>
</evidence>
<keyword evidence="15" id="KW-0406">Ion transport</keyword>
<keyword evidence="11" id="KW-0460">Magnesium</keyword>
<dbReference type="GO" id="GO:0055070">
    <property type="term" value="P:copper ion homeostasis"/>
    <property type="evidence" value="ECO:0007669"/>
    <property type="project" value="TreeGrafter"/>
</dbReference>
<dbReference type="PRINTS" id="PR00943">
    <property type="entry name" value="CUATPASE"/>
</dbReference>
<dbReference type="InterPro" id="IPR006122">
    <property type="entry name" value="HMA_Cu_ion-bd"/>
</dbReference>
<keyword evidence="10 17" id="KW-0067">ATP-binding</keyword>
<dbReference type="GO" id="GO:0043682">
    <property type="term" value="F:P-type divalent copper transporter activity"/>
    <property type="evidence" value="ECO:0007669"/>
    <property type="project" value="TreeGrafter"/>
</dbReference>
<comment type="subcellular location">
    <subcellularLocation>
        <location evidence="1">Endomembrane system</location>
        <topology evidence="1">Multi-pass membrane protein</topology>
    </subcellularLocation>
    <subcellularLocation>
        <location evidence="17">Membrane</location>
    </subcellularLocation>
</comment>
<evidence type="ECO:0000256" key="15">
    <source>
        <dbReference type="ARBA" id="ARBA00023065"/>
    </source>
</evidence>
<feature type="domain" description="HMA" evidence="18">
    <location>
        <begin position="3"/>
        <end position="72"/>
    </location>
</feature>
<dbReference type="SUPFAM" id="SSF56784">
    <property type="entry name" value="HAD-like"/>
    <property type="match status" value="1"/>
</dbReference>
<dbReference type="InterPro" id="IPR017969">
    <property type="entry name" value="Heavy-metal-associated_CS"/>
</dbReference>
<evidence type="ECO:0000256" key="16">
    <source>
        <dbReference type="ARBA" id="ARBA00023136"/>
    </source>
</evidence>
<name>A0A024UXT0_9STRA</name>
<dbReference type="Pfam" id="PF00702">
    <property type="entry name" value="Hydrolase"/>
    <property type="match status" value="1"/>
</dbReference>
<feature type="transmembrane region" description="Helical" evidence="17">
    <location>
        <begin position="930"/>
        <end position="952"/>
    </location>
</feature>
<evidence type="ECO:0000256" key="13">
    <source>
        <dbReference type="ARBA" id="ARBA00022989"/>
    </source>
</evidence>
<keyword evidence="8 17" id="KW-0547">Nucleotide-binding</keyword>
<evidence type="ECO:0000256" key="6">
    <source>
        <dbReference type="ARBA" id="ARBA00022723"/>
    </source>
</evidence>
<dbReference type="InterPro" id="IPR027256">
    <property type="entry name" value="P-typ_ATPase_IB"/>
</dbReference>
<evidence type="ECO:0000256" key="14">
    <source>
        <dbReference type="ARBA" id="ARBA00023008"/>
    </source>
</evidence>
<dbReference type="SFLD" id="SFLDF00027">
    <property type="entry name" value="p-type_atpase"/>
    <property type="match status" value="1"/>
</dbReference>
<feature type="transmembrane region" description="Helical" evidence="17">
    <location>
        <begin position="958"/>
        <end position="978"/>
    </location>
</feature>
<dbReference type="SUPFAM" id="SSF81653">
    <property type="entry name" value="Calcium ATPase, transduction domain A"/>
    <property type="match status" value="1"/>
</dbReference>
<keyword evidence="9" id="KW-0187">Copper transport</keyword>
<dbReference type="VEuPathDB" id="FungiDB:H310_00785"/>
<dbReference type="InterPro" id="IPR006121">
    <property type="entry name" value="HMA_dom"/>
</dbReference>
<dbReference type="PROSITE" id="PS00154">
    <property type="entry name" value="ATPASE_E1_E2"/>
    <property type="match status" value="1"/>
</dbReference>
<dbReference type="CDD" id="cd02094">
    <property type="entry name" value="P-type_ATPase_Cu-like"/>
    <property type="match status" value="1"/>
</dbReference>
<dbReference type="NCBIfam" id="TIGR01525">
    <property type="entry name" value="ATPase-IB_hvy"/>
    <property type="match status" value="1"/>
</dbReference>
<feature type="transmembrane region" description="Helical" evidence="17">
    <location>
        <begin position="293"/>
        <end position="311"/>
    </location>
</feature>